<accession>A0A5B1CPQ0</accession>
<dbReference type="EMBL" id="VRLW01000001">
    <property type="protein sequence ID" value="KAA1261600.1"/>
    <property type="molecule type" value="Genomic_DNA"/>
</dbReference>
<sequence length="435" mass="48999">MMNTSKDSVMVAVPSTVNLPSGADGDRWAIFLARLMLLTAQTPERRHQGHLIGMHRSELKRMLGRTYRNRINDMRDAGVIDINDRYCSGATEAFPNASAFPKSYRLTTAHRHGAASLHCLETKPAQKIASIIREIDPKNLGEAGQHFHGLFDRFSISPMAIAGETDHWTAWTIARWVNGDDFAQRCEYRRYHSLSTQTPRSIRNHLRADGDSLAVIDVSACQPVLLAFAVAHQLTPVRTTNGEPLLPYVARFSGGELWRNKVPVDLRRWLDLSESREIYPHFREAVLAMNGPVNAQITLDDGRCITIDLRELPETSFKRATLIPLFDTAEATVRSPLFQIMQRDFPTVSAYVLKTKLQRHQDTACLLQHLESLLMIDGCGEYLAKHHPDEPVQPIHDALMVRPAFADDAAHIIRDQFNRIGLNPRVKIDTFSTAA</sequence>
<comment type="caution">
    <text evidence="1">The sequence shown here is derived from an EMBL/GenBank/DDBJ whole genome shotgun (WGS) entry which is preliminary data.</text>
</comment>
<name>A0A5B1CPQ0_9BACT</name>
<dbReference type="AlphaFoldDB" id="A0A5B1CPQ0"/>
<evidence type="ECO:0000313" key="2">
    <source>
        <dbReference type="Proteomes" id="UP000322699"/>
    </source>
</evidence>
<evidence type="ECO:0000313" key="1">
    <source>
        <dbReference type="EMBL" id="KAA1261600.1"/>
    </source>
</evidence>
<gene>
    <name evidence="1" type="ORF">LF1_41510</name>
</gene>
<keyword evidence="2" id="KW-1185">Reference proteome</keyword>
<proteinExistence type="predicted"/>
<dbReference type="Proteomes" id="UP000322699">
    <property type="component" value="Unassembled WGS sequence"/>
</dbReference>
<reference evidence="1 2" key="1">
    <citation type="submission" date="2019-08" db="EMBL/GenBank/DDBJ databases">
        <title>Deep-cultivation of Planctomycetes and their phenomic and genomic characterization uncovers novel biology.</title>
        <authorList>
            <person name="Wiegand S."/>
            <person name="Jogler M."/>
            <person name="Boedeker C."/>
            <person name="Pinto D."/>
            <person name="Vollmers J."/>
            <person name="Rivas-Marin E."/>
            <person name="Kohn T."/>
            <person name="Peeters S.H."/>
            <person name="Heuer A."/>
            <person name="Rast P."/>
            <person name="Oberbeckmann S."/>
            <person name="Bunk B."/>
            <person name="Jeske O."/>
            <person name="Meyerdierks A."/>
            <person name="Storesund J.E."/>
            <person name="Kallscheuer N."/>
            <person name="Luecker S."/>
            <person name="Lage O.M."/>
            <person name="Pohl T."/>
            <person name="Merkel B.J."/>
            <person name="Hornburger P."/>
            <person name="Mueller R.-W."/>
            <person name="Bruemmer F."/>
            <person name="Labrenz M."/>
            <person name="Spormann A.M."/>
            <person name="Op Den Camp H."/>
            <person name="Overmann J."/>
            <person name="Amann R."/>
            <person name="Jetten M.S.M."/>
            <person name="Mascher T."/>
            <person name="Medema M.H."/>
            <person name="Devos D.P."/>
            <person name="Kaster A.-K."/>
            <person name="Ovreas L."/>
            <person name="Rohde M."/>
            <person name="Galperin M.Y."/>
            <person name="Jogler C."/>
        </authorList>
    </citation>
    <scope>NUCLEOTIDE SEQUENCE [LARGE SCALE GENOMIC DNA]</scope>
    <source>
        <strain evidence="1 2">LF1</strain>
    </source>
</reference>
<protein>
    <submittedName>
        <fullName evidence="1">Uncharacterized protein</fullName>
    </submittedName>
</protein>
<organism evidence="1 2">
    <name type="scientific">Rubripirellula obstinata</name>
    <dbReference type="NCBI Taxonomy" id="406547"/>
    <lineage>
        <taxon>Bacteria</taxon>
        <taxon>Pseudomonadati</taxon>
        <taxon>Planctomycetota</taxon>
        <taxon>Planctomycetia</taxon>
        <taxon>Pirellulales</taxon>
        <taxon>Pirellulaceae</taxon>
        <taxon>Rubripirellula</taxon>
    </lineage>
</organism>
<dbReference type="OrthoDB" id="631303at2"/>